<keyword evidence="1" id="KW-0472">Membrane</keyword>
<gene>
    <name evidence="2" type="ORF">BHC54_06010</name>
</gene>
<feature type="transmembrane region" description="Helical" evidence="1">
    <location>
        <begin position="264"/>
        <end position="281"/>
    </location>
</feature>
<feature type="transmembrane region" description="Helical" evidence="1">
    <location>
        <begin position="351"/>
        <end position="372"/>
    </location>
</feature>
<feature type="transmembrane region" description="Helical" evidence="1">
    <location>
        <begin position="384"/>
        <end position="402"/>
    </location>
</feature>
<dbReference type="RefSeq" id="WP_100152147.1">
    <property type="nucleotide sequence ID" value="NZ_MEIL01000029.1"/>
</dbReference>
<feature type="transmembrane region" description="Helical" evidence="1">
    <location>
        <begin position="322"/>
        <end position="339"/>
    </location>
</feature>
<proteinExistence type="predicted"/>
<sequence length="775" mass="88745">MNQNKINLKQALLFSFFYAITVITICCLFQKDFFCVDDAEFEMLGFFKQMGHIWSQGKIPLIVDSMYFGGNEVIDLDRGIFLPQNILVSLITYKFDNIQLPGRVLAFINIVLVCLSSLSIAKTFKLQNCYAYAFASLAVIQPIFLYQYLGAWWNAASGQAWAMVSIATFLLLQNHFSKINIVLNFISVIFLLAAGWPHGVIGYVVFVVVSVAYQLKQSNGLHKAFYLSLPTILAFIFAFPIYSEYIFSHELINRVSGFDNQNKAFIPSWATIIMGFFPTFYDYMTYFSYKLILIPLGFSTLFVPIAFFYYNVKSLWQKNDNLKLFLTLMIAFFVLSQMPSQFGPFRWPFRFLPFLSLFECLAVFYILQFAQGVNEKGINLNKKVSFVLYIILGCFFLGLPFYAGFDTFALILCFILILFLLERDLFFLDKSILANLNKKYLCFILLSSIFVFFNSWNLHPIFVVLQIFSIWLLLLSPMFIKRKSSFSMVGLSLLILLIILNGLPTLGGYYSRHTDLAEQISLPKNVNLEGYVLSLPDNTNLKQIRQFNDIASALFGFYGIKSINGYTPVGNKRLDKVLPANQTSHGIFKPEMALKNILQLSDKSHVCQAELMRISTIIVDKANYSAFSSQFEQCGYTVVQNAGSKNDLYVSLPFDKTIGWNRNSPFVFPNIAGVNVLSHQNNIDLIRIPEHKEVLTLIFPRLWWFGYTAKINDHSLPVVADDSGSLVQVSVPPQWNGVLKLSYFPVTWRYVWVLPLVAMFALILLLIFNRDMKFR</sequence>
<keyword evidence="3" id="KW-1185">Reference proteome</keyword>
<organism evidence="2 3">
    <name type="scientific">Snodgrassella alvi</name>
    <dbReference type="NCBI Taxonomy" id="1196083"/>
    <lineage>
        <taxon>Bacteria</taxon>
        <taxon>Pseudomonadati</taxon>
        <taxon>Pseudomonadota</taxon>
        <taxon>Betaproteobacteria</taxon>
        <taxon>Neisseriales</taxon>
        <taxon>Neisseriaceae</taxon>
        <taxon>Snodgrassella</taxon>
    </lineage>
</organism>
<evidence type="ECO:0000313" key="2">
    <source>
        <dbReference type="EMBL" id="PIT38112.1"/>
    </source>
</evidence>
<keyword evidence="1" id="KW-1133">Transmembrane helix</keyword>
<evidence type="ECO:0008006" key="4">
    <source>
        <dbReference type="Google" id="ProtNLM"/>
    </source>
</evidence>
<feature type="transmembrane region" description="Helical" evidence="1">
    <location>
        <begin position="440"/>
        <end position="456"/>
    </location>
</feature>
<reference evidence="2" key="1">
    <citation type="journal article" date="2017" name="MBio">
        <title>Type VI secretion-mediated competition in the bee gut microbiome.</title>
        <authorList>
            <person name="Steele M.I."/>
            <person name="Kwong W.K."/>
            <person name="Powell J.E."/>
            <person name="Whiteley M."/>
            <person name="Moran N.A."/>
        </authorList>
    </citation>
    <scope>NUCLEOTIDE SEQUENCE [LARGE SCALE GENOMIC DNA]</scope>
    <source>
        <strain evidence="2">WkB273</strain>
    </source>
</reference>
<evidence type="ECO:0000256" key="1">
    <source>
        <dbReference type="SAM" id="Phobius"/>
    </source>
</evidence>
<protein>
    <recommendedName>
        <fullName evidence="4">Membrane protein 6-pyruvoyl-tetrahydropterin synthase-related domain-containing protein</fullName>
    </recommendedName>
</protein>
<name>A0A2N9X4K9_9NEIS</name>
<comment type="caution">
    <text evidence="2">The sequence shown here is derived from an EMBL/GenBank/DDBJ whole genome shotgun (WGS) entry which is preliminary data.</text>
</comment>
<feature type="transmembrane region" description="Helical" evidence="1">
    <location>
        <begin position="130"/>
        <end position="149"/>
    </location>
</feature>
<feature type="transmembrane region" description="Helical" evidence="1">
    <location>
        <begin position="155"/>
        <end position="172"/>
    </location>
</feature>
<keyword evidence="1" id="KW-0812">Transmembrane</keyword>
<feature type="transmembrane region" description="Helical" evidence="1">
    <location>
        <begin position="287"/>
        <end position="310"/>
    </location>
</feature>
<evidence type="ECO:0000313" key="3">
    <source>
        <dbReference type="Proteomes" id="UP000230202"/>
    </source>
</evidence>
<accession>A0A2N9X4K9</accession>
<feature type="transmembrane region" description="Helical" evidence="1">
    <location>
        <begin position="487"/>
        <end position="510"/>
    </location>
</feature>
<feature type="transmembrane region" description="Helical" evidence="1">
    <location>
        <begin position="462"/>
        <end position="480"/>
    </location>
</feature>
<feature type="transmembrane region" description="Helical" evidence="1">
    <location>
        <begin position="750"/>
        <end position="768"/>
    </location>
</feature>
<dbReference type="EMBL" id="MEIL01000029">
    <property type="protein sequence ID" value="PIT38112.1"/>
    <property type="molecule type" value="Genomic_DNA"/>
</dbReference>
<feature type="transmembrane region" description="Helical" evidence="1">
    <location>
        <begin position="225"/>
        <end position="243"/>
    </location>
</feature>
<feature type="transmembrane region" description="Helical" evidence="1">
    <location>
        <begin position="408"/>
        <end position="428"/>
    </location>
</feature>
<dbReference type="AlphaFoldDB" id="A0A2N9X4K9"/>
<feature type="transmembrane region" description="Helical" evidence="1">
    <location>
        <begin position="12"/>
        <end position="31"/>
    </location>
</feature>
<feature type="transmembrane region" description="Helical" evidence="1">
    <location>
        <begin position="184"/>
        <end position="213"/>
    </location>
</feature>
<feature type="transmembrane region" description="Helical" evidence="1">
    <location>
        <begin position="100"/>
        <end position="118"/>
    </location>
</feature>
<dbReference type="Proteomes" id="UP000230202">
    <property type="component" value="Unassembled WGS sequence"/>
</dbReference>